<evidence type="ECO:0000313" key="3">
    <source>
        <dbReference type="Proteomes" id="UP000711996"/>
    </source>
</evidence>
<proteinExistence type="predicted"/>
<organism evidence="2 3">
    <name type="scientific">Colletotrichum siamense</name>
    <name type="common">Anthracnose fungus</name>
    <dbReference type="NCBI Taxonomy" id="690259"/>
    <lineage>
        <taxon>Eukaryota</taxon>
        <taxon>Fungi</taxon>
        <taxon>Dikarya</taxon>
        <taxon>Ascomycota</taxon>
        <taxon>Pezizomycotina</taxon>
        <taxon>Sordariomycetes</taxon>
        <taxon>Hypocreomycetidae</taxon>
        <taxon>Glomerellales</taxon>
        <taxon>Glomerellaceae</taxon>
        <taxon>Colletotrichum</taxon>
        <taxon>Colletotrichum gloeosporioides species complex</taxon>
    </lineage>
</organism>
<feature type="domain" description="DUF7708" evidence="1">
    <location>
        <begin position="126"/>
        <end position="246"/>
    </location>
</feature>
<reference evidence="2" key="1">
    <citation type="submission" date="2019-06" db="EMBL/GenBank/DDBJ databases">
        <authorList>
            <person name="Gan P."/>
            <person name="Shirasu K."/>
        </authorList>
    </citation>
    <scope>NUCLEOTIDE SEQUENCE [LARGE SCALE GENOMIC DNA]</scope>
    <source>
        <strain evidence="2">CAD2</strain>
    </source>
</reference>
<dbReference type="Proteomes" id="UP000711996">
    <property type="component" value="Unassembled WGS sequence"/>
</dbReference>
<evidence type="ECO:0000313" key="2">
    <source>
        <dbReference type="EMBL" id="KAF4854532.1"/>
    </source>
</evidence>
<dbReference type="Pfam" id="PF24809">
    <property type="entry name" value="DUF7708"/>
    <property type="match status" value="1"/>
</dbReference>
<keyword evidence="3" id="KW-1185">Reference proteome</keyword>
<dbReference type="OrthoDB" id="5419927at2759"/>
<dbReference type="InterPro" id="IPR056125">
    <property type="entry name" value="DUF7708"/>
</dbReference>
<sequence length="554" mass="62517">MGDCVNKFMETRASQIDPSWRVSASNKFAEKQRQRQASKKARERTSSFKSLMSDFVNRTQRAELKWFDVDRQFRWEDVKEMAAAAVDRDVEKTKWSKNPLRAAARSFQKNASNLEMLLAFLPNGDFTGVLCGALTFVFCAAKRLFEVRQKIFACLESLPQLVGQLDAYLQIYAEDGSIWDAAEDLYLGILEGVAGMLQWIDKSAFERAYKVLLFPMTFGSEVEEKVIKQNIEDRVARFREVAEVGLHRNVAALRADLDHSNKSVETLKKMLADLMSYSQWAHENPRVAAASRTSFVTLEQLRGIINVDAQLSKRDEGIAIMDAQNVCQPKLINHALSVLYNEKFLMWLQSNMSHILFINGRMKLNAAQEASSPLTILSCVISQTVATHGQRSIPLLYLCGQHNSPDDAEGGPSGILRCLNSQLAHATVQKDVDLSSVDMEFVEGIKAQKPQVLCSLFRLLLPSAMRKVVFVIIDGVSWMEEGPHAQDFGGLVIFLRNLVNELNQRQPGYAVKVLLTNPSTSLHAHHLLSESCILEMEDVEDYMDIPMEAERFLW</sequence>
<name>A0A9P5EME4_COLSI</name>
<comment type="caution">
    <text evidence="2">The sequence shown here is derived from an EMBL/GenBank/DDBJ whole genome shotgun (WGS) entry which is preliminary data.</text>
</comment>
<accession>A0A9P5EME4</accession>
<dbReference type="EMBL" id="QPMT01000033">
    <property type="protein sequence ID" value="KAF4854532.1"/>
    <property type="molecule type" value="Genomic_DNA"/>
</dbReference>
<evidence type="ECO:0000259" key="1">
    <source>
        <dbReference type="Pfam" id="PF24809"/>
    </source>
</evidence>
<gene>
    <name evidence="2" type="ORF">CGCSCA2_v009499</name>
</gene>
<protein>
    <recommendedName>
        <fullName evidence="1">DUF7708 domain-containing protein</fullName>
    </recommendedName>
</protein>
<dbReference type="PANTHER" id="PTHR40619:SF3">
    <property type="entry name" value="FUNGAL STAND N-TERMINAL GOODBYE DOMAIN-CONTAINING PROTEIN"/>
    <property type="match status" value="1"/>
</dbReference>
<dbReference type="AlphaFoldDB" id="A0A9P5EME4"/>
<dbReference type="PANTHER" id="PTHR40619">
    <property type="entry name" value="FUNGAL STAND N-TERMINAL GOODBYE DOMAIN-CONTAINING PROTEIN"/>
    <property type="match status" value="1"/>
</dbReference>